<evidence type="ECO:0000256" key="7">
    <source>
        <dbReference type="ARBA" id="ARBA00023172"/>
    </source>
</evidence>
<dbReference type="InterPro" id="IPR023009">
    <property type="entry name" value="Tyrosine_recombinase_XerC/XerD"/>
</dbReference>
<feature type="active site" evidence="9">
    <location>
        <position position="168"/>
    </location>
</feature>
<dbReference type="InterPro" id="IPR044068">
    <property type="entry name" value="CB"/>
</dbReference>
<dbReference type="InterPro" id="IPR050090">
    <property type="entry name" value="Tyrosine_recombinase_XerCD"/>
</dbReference>
<evidence type="ECO:0000313" key="13">
    <source>
        <dbReference type="Proteomes" id="UP000614058"/>
    </source>
</evidence>
<dbReference type="InterPro" id="IPR013762">
    <property type="entry name" value="Integrase-like_cat_sf"/>
</dbReference>
<keyword evidence="7 9" id="KW-0233">DNA recombination</keyword>
<reference evidence="12 13" key="1">
    <citation type="journal article" date="2021" name="Pathogens">
        <title>Isolation and Characterization of Kingella bonacorsii sp. nov., A Novel Kingella Species Detected in a Stable Periodontitis Subject.</title>
        <authorList>
            <person name="Antezack A."/>
            <person name="Boxberger M."/>
            <person name="Rolland C."/>
            <person name="Monnet-Corti V."/>
            <person name="La Scola B."/>
        </authorList>
    </citation>
    <scope>NUCLEOTIDE SEQUENCE [LARGE SCALE GENOMIC DNA]</scope>
    <source>
        <strain evidence="12 13">Marseille-Q4569</strain>
    </source>
</reference>
<keyword evidence="2 9" id="KW-0963">Cytoplasm</keyword>
<proteinExistence type="inferred from homology"/>
<keyword evidence="6 9" id="KW-0238">DNA-binding</keyword>
<keyword evidence="8 9" id="KW-0131">Cell cycle</keyword>
<name>A0ABS1BV42_9NEIS</name>
<keyword evidence="5 9" id="KW-0229">DNA integration</keyword>
<feature type="active site" evidence="9">
    <location>
        <position position="261"/>
    </location>
</feature>
<comment type="subcellular location">
    <subcellularLocation>
        <location evidence="1 9">Cytoplasm</location>
    </subcellularLocation>
</comment>
<dbReference type="EMBL" id="JAEHNZ010000004">
    <property type="protein sequence ID" value="MBK0397143.1"/>
    <property type="molecule type" value="Genomic_DNA"/>
</dbReference>
<accession>A0ABS1BV42</accession>
<dbReference type="CDD" id="cd00798">
    <property type="entry name" value="INT_XerDC_C"/>
    <property type="match status" value="1"/>
</dbReference>
<dbReference type="InterPro" id="IPR002104">
    <property type="entry name" value="Integrase_catalytic"/>
</dbReference>
<feature type="active site" description="O-(3'-phospho-DNA)-tyrosine intermediate" evidence="9">
    <location>
        <position position="270"/>
    </location>
</feature>
<comment type="subunit">
    <text evidence="9">Forms a cyclic heterotetrameric complex composed of two molecules of XerC and two molecules of XerD.</text>
</comment>
<dbReference type="SUPFAM" id="SSF56349">
    <property type="entry name" value="DNA breaking-rejoining enzymes"/>
    <property type="match status" value="1"/>
</dbReference>
<dbReference type="RefSeq" id="WP_200523143.1">
    <property type="nucleotide sequence ID" value="NZ_JAEHNZ010000004.1"/>
</dbReference>
<dbReference type="InterPro" id="IPR011010">
    <property type="entry name" value="DNA_brk_join_enz"/>
</dbReference>
<evidence type="ECO:0000256" key="1">
    <source>
        <dbReference type="ARBA" id="ARBA00004496"/>
    </source>
</evidence>
<keyword evidence="3 9" id="KW-0132">Cell division</keyword>
<keyword evidence="4 9" id="KW-0159">Chromosome partition</keyword>
<evidence type="ECO:0000256" key="5">
    <source>
        <dbReference type="ARBA" id="ARBA00022908"/>
    </source>
</evidence>
<dbReference type="PROSITE" id="PS51900">
    <property type="entry name" value="CB"/>
    <property type="match status" value="1"/>
</dbReference>
<gene>
    <name evidence="9" type="primary">xerC</name>
    <name evidence="12" type="ORF">JDW22_11285</name>
</gene>
<feature type="domain" description="Core-binding (CB)" evidence="11">
    <location>
        <begin position="1"/>
        <end position="82"/>
    </location>
</feature>
<sequence>MHPFLAQLAPYLTEQRQRNRSPHTLIAYERELRELANLLPDTPAPTRRDFQAAFRQLSQRGLHPASLARALSAWRQYCDYLMRQGSLKTNPVRDIKPPKKPQRLPRAIERDTLNALLDQPAEPDDTLALRDQAIAELLYGSGLRLAELAGLNLADVYLDAGWLNVHGKGSKQRQVPLTQSSVALLQQWLAQRPAQPHETALFTTQHGTRLGSRQIAKRLDNWAQQHGSPQHISPHMLRHSFAGHLLQASRDIRAVQDLLGHASLSSTQIYTKLDFDHLAAVYDEAHPRARRGKK</sequence>
<dbReference type="InterPro" id="IPR004107">
    <property type="entry name" value="Integrase_SAM-like_N"/>
</dbReference>
<dbReference type="InterPro" id="IPR010998">
    <property type="entry name" value="Integrase_recombinase_N"/>
</dbReference>
<evidence type="ECO:0000256" key="2">
    <source>
        <dbReference type="ARBA" id="ARBA00022490"/>
    </source>
</evidence>
<comment type="caution">
    <text evidence="12">The sequence shown here is derived from an EMBL/GenBank/DDBJ whole genome shotgun (WGS) entry which is preliminary data.</text>
</comment>
<comment type="similarity">
    <text evidence="9">Belongs to the 'phage' integrase family. XerC subfamily.</text>
</comment>
<evidence type="ECO:0000313" key="12">
    <source>
        <dbReference type="EMBL" id="MBK0397143.1"/>
    </source>
</evidence>
<evidence type="ECO:0000259" key="10">
    <source>
        <dbReference type="PROSITE" id="PS51898"/>
    </source>
</evidence>
<evidence type="ECO:0000256" key="3">
    <source>
        <dbReference type="ARBA" id="ARBA00022618"/>
    </source>
</evidence>
<dbReference type="PANTHER" id="PTHR30349">
    <property type="entry name" value="PHAGE INTEGRASE-RELATED"/>
    <property type="match status" value="1"/>
</dbReference>
<comment type="function">
    <text evidence="9">Site-specific tyrosine recombinase, which acts by catalyzing the cutting and rejoining of the recombining DNA molecules. The XerC-XerD complex is essential to convert dimers of the bacterial chromosome into monomers to permit their segregation at cell division. It also contributes to the segregational stability of plasmids.</text>
</comment>
<evidence type="ECO:0000259" key="11">
    <source>
        <dbReference type="PROSITE" id="PS51900"/>
    </source>
</evidence>
<dbReference type="PROSITE" id="PS51898">
    <property type="entry name" value="TYR_RECOMBINASE"/>
    <property type="match status" value="1"/>
</dbReference>
<dbReference type="HAMAP" id="MF_01808">
    <property type="entry name" value="Recomb_XerC_XerD"/>
    <property type="match status" value="1"/>
</dbReference>
<evidence type="ECO:0000256" key="9">
    <source>
        <dbReference type="HAMAP-Rule" id="MF_01808"/>
    </source>
</evidence>
<evidence type="ECO:0000256" key="4">
    <source>
        <dbReference type="ARBA" id="ARBA00022829"/>
    </source>
</evidence>
<organism evidence="12 13">
    <name type="scientific">Kingella bonacorsii</name>
    <dbReference type="NCBI Taxonomy" id="2796361"/>
    <lineage>
        <taxon>Bacteria</taxon>
        <taxon>Pseudomonadati</taxon>
        <taxon>Pseudomonadota</taxon>
        <taxon>Betaproteobacteria</taxon>
        <taxon>Neisseriales</taxon>
        <taxon>Neisseriaceae</taxon>
        <taxon>Kingella</taxon>
    </lineage>
</organism>
<feature type="domain" description="Tyr recombinase" evidence="10">
    <location>
        <begin position="103"/>
        <end position="283"/>
    </location>
</feature>
<dbReference type="PANTHER" id="PTHR30349:SF81">
    <property type="entry name" value="TYROSINE RECOMBINASE XERC"/>
    <property type="match status" value="1"/>
</dbReference>
<evidence type="ECO:0000256" key="6">
    <source>
        <dbReference type="ARBA" id="ARBA00023125"/>
    </source>
</evidence>
<dbReference type="Gene3D" id="1.10.150.130">
    <property type="match status" value="1"/>
</dbReference>
<dbReference type="Pfam" id="PF00589">
    <property type="entry name" value="Phage_integrase"/>
    <property type="match status" value="1"/>
</dbReference>
<feature type="active site" evidence="9">
    <location>
        <position position="235"/>
    </location>
</feature>
<keyword evidence="13" id="KW-1185">Reference proteome</keyword>
<dbReference type="Gene3D" id="1.10.443.10">
    <property type="entry name" value="Intergrase catalytic core"/>
    <property type="match status" value="1"/>
</dbReference>
<dbReference type="Proteomes" id="UP000614058">
    <property type="component" value="Unassembled WGS sequence"/>
</dbReference>
<evidence type="ECO:0000256" key="8">
    <source>
        <dbReference type="ARBA" id="ARBA00023306"/>
    </source>
</evidence>
<feature type="active site" evidence="9">
    <location>
        <position position="144"/>
    </location>
</feature>
<feature type="active site" evidence="9">
    <location>
        <position position="238"/>
    </location>
</feature>
<dbReference type="Pfam" id="PF02899">
    <property type="entry name" value="Phage_int_SAM_1"/>
    <property type="match status" value="1"/>
</dbReference>
<protein>
    <recommendedName>
        <fullName evidence="9">Tyrosine recombinase XerC</fullName>
    </recommendedName>
</protein>